<proteinExistence type="inferred from homology"/>
<keyword evidence="3" id="KW-0964">Secreted</keyword>
<sequence>MTNRLTKQLGRATQHYMHQPNPSSLRHLFLFPSSLFLSNSSPAFCPSSSSSSFSFSSLFTTLLLILTLLQSPHIAKGRAVAQTKDNVREEFLPMAPPASFVSSCEEDHGELDPITQQKLVQELKANLLKYHGIEEVVSASPETAALRNGSHPEGRKVRQRLRDLARSKALAAGSTKMEVHIAEGSQPEKYVFHSNERDRTLLIQMSDDNVAGDQPLQVISVHAWFPLPEKIYHDLVIKTAVLRMRMSRPEVRVCRHLASHGLQLTADIYLLPRDRPPTSLDTGSHNISYQEKTFLKSVPLRSDSDNLVTVEIDTSLLPDLIDTDGGQLDLGLRIKAGRASGKANTASDEVNCLKSNRKLEYSKRKLEKAFSMLISPLSLHKVPSSLSAWSVFTGRPLSTSSSSPSTSSFSSSSHTAGVDEISASSKPLESQSAPSTENRGGPASVVLFETSAELGVVTADLRENLEEDYSPRTRRSATRSRRRGRSRSRGRSRDGDSGCRGGGCCLRSVIVPLEGEFIWNKSRRYIFLDRYRVNYCSGRCRPEYNNVSNLGELLGRLHRLRPDRVPAPSCIPDELGPMALYLTDSDGYPTQREFPNMMVQSCQCL</sequence>
<feature type="region of interest" description="Disordered" evidence="5">
    <location>
        <begin position="467"/>
        <end position="499"/>
    </location>
</feature>
<comment type="caution">
    <text evidence="7">The sequence shown here is derived from an EMBL/GenBank/DDBJ whole genome shotgun (WGS) entry which is preliminary data.</text>
</comment>
<evidence type="ECO:0000256" key="3">
    <source>
        <dbReference type="ARBA" id="ARBA00022525"/>
    </source>
</evidence>
<evidence type="ECO:0000256" key="4">
    <source>
        <dbReference type="RuleBase" id="RU000354"/>
    </source>
</evidence>
<dbReference type="EMBL" id="RQTK01000601">
    <property type="protein sequence ID" value="RUS77194.1"/>
    <property type="molecule type" value="Genomic_DNA"/>
</dbReference>
<dbReference type="SMART" id="SM00204">
    <property type="entry name" value="TGFB"/>
    <property type="match status" value="1"/>
</dbReference>
<dbReference type="SUPFAM" id="SSF57501">
    <property type="entry name" value="Cystine-knot cytokines"/>
    <property type="match status" value="1"/>
</dbReference>
<evidence type="ECO:0000256" key="1">
    <source>
        <dbReference type="ARBA" id="ARBA00004613"/>
    </source>
</evidence>
<feature type="compositionally biased region" description="Low complexity" evidence="5">
    <location>
        <begin position="398"/>
        <end position="413"/>
    </location>
</feature>
<evidence type="ECO:0000259" key="6">
    <source>
        <dbReference type="PROSITE" id="PS51362"/>
    </source>
</evidence>
<protein>
    <recommendedName>
        <fullName evidence="6">TGF-beta family profile domain-containing protein</fullName>
    </recommendedName>
</protein>
<accession>A0A3S0ZKU7</accession>
<dbReference type="InterPro" id="IPR001839">
    <property type="entry name" value="TGF-b_C"/>
</dbReference>
<dbReference type="OrthoDB" id="10548718at2759"/>
<evidence type="ECO:0000256" key="2">
    <source>
        <dbReference type="ARBA" id="ARBA00006656"/>
    </source>
</evidence>
<dbReference type="Proteomes" id="UP000271974">
    <property type="component" value="Unassembled WGS sequence"/>
</dbReference>
<dbReference type="GO" id="GO:0005125">
    <property type="term" value="F:cytokine activity"/>
    <property type="evidence" value="ECO:0007669"/>
    <property type="project" value="TreeGrafter"/>
</dbReference>
<feature type="domain" description="TGF-beta family profile" evidence="6">
    <location>
        <begin position="482"/>
        <end position="605"/>
    </location>
</feature>
<dbReference type="GO" id="GO:0005615">
    <property type="term" value="C:extracellular space"/>
    <property type="evidence" value="ECO:0007669"/>
    <property type="project" value="TreeGrafter"/>
</dbReference>
<feature type="compositionally biased region" description="Basic residues" evidence="5">
    <location>
        <begin position="472"/>
        <end position="490"/>
    </location>
</feature>
<organism evidence="7 8">
    <name type="scientific">Elysia chlorotica</name>
    <name type="common">Eastern emerald elysia</name>
    <name type="synonym">Sea slug</name>
    <dbReference type="NCBI Taxonomy" id="188477"/>
    <lineage>
        <taxon>Eukaryota</taxon>
        <taxon>Metazoa</taxon>
        <taxon>Spiralia</taxon>
        <taxon>Lophotrochozoa</taxon>
        <taxon>Mollusca</taxon>
        <taxon>Gastropoda</taxon>
        <taxon>Heterobranchia</taxon>
        <taxon>Euthyneura</taxon>
        <taxon>Panpulmonata</taxon>
        <taxon>Sacoglossa</taxon>
        <taxon>Placobranchoidea</taxon>
        <taxon>Plakobranchidae</taxon>
        <taxon>Elysia</taxon>
    </lineage>
</organism>
<keyword evidence="4" id="KW-0339">Growth factor</keyword>
<keyword evidence="8" id="KW-1185">Reference proteome</keyword>
<dbReference type="GO" id="GO:0008083">
    <property type="term" value="F:growth factor activity"/>
    <property type="evidence" value="ECO:0007669"/>
    <property type="project" value="UniProtKB-KW"/>
</dbReference>
<comment type="subcellular location">
    <subcellularLocation>
        <location evidence="1">Secreted</location>
    </subcellularLocation>
</comment>
<dbReference type="Gene3D" id="2.10.90.10">
    <property type="entry name" value="Cystine-knot cytokines"/>
    <property type="match status" value="1"/>
</dbReference>
<reference evidence="7 8" key="1">
    <citation type="submission" date="2019-01" db="EMBL/GenBank/DDBJ databases">
        <title>A draft genome assembly of the solar-powered sea slug Elysia chlorotica.</title>
        <authorList>
            <person name="Cai H."/>
            <person name="Li Q."/>
            <person name="Fang X."/>
            <person name="Li J."/>
            <person name="Curtis N.E."/>
            <person name="Altenburger A."/>
            <person name="Shibata T."/>
            <person name="Feng M."/>
            <person name="Maeda T."/>
            <person name="Schwartz J.A."/>
            <person name="Shigenobu S."/>
            <person name="Lundholm N."/>
            <person name="Nishiyama T."/>
            <person name="Yang H."/>
            <person name="Hasebe M."/>
            <person name="Li S."/>
            <person name="Pierce S.K."/>
            <person name="Wang J."/>
        </authorList>
    </citation>
    <scope>NUCLEOTIDE SEQUENCE [LARGE SCALE GENOMIC DNA]</scope>
    <source>
        <strain evidence="7">EC2010</strain>
        <tissue evidence="7">Whole organism of an adult</tissue>
    </source>
</reference>
<evidence type="ECO:0000256" key="5">
    <source>
        <dbReference type="SAM" id="MobiDB-lite"/>
    </source>
</evidence>
<comment type="similarity">
    <text evidence="2 4">Belongs to the TGF-beta family.</text>
</comment>
<dbReference type="InterPro" id="IPR029034">
    <property type="entry name" value="Cystine-knot_cytokine"/>
</dbReference>
<dbReference type="AlphaFoldDB" id="A0A3S0ZKU7"/>
<evidence type="ECO:0000313" key="7">
    <source>
        <dbReference type="EMBL" id="RUS77194.1"/>
    </source>
</evidence>
<feature type="region of interest" description="Disordered" evidence="5">
    <location>
        <begin position="397"/>
        <end position="442"/>
    </location>
</feature>
<gene>
    <name evidence="7" type="ORF">EGW08_015046</name>
</gene>
<dbReference type="STRING" id="188477.A0A3S0ZKU7"/>
<dbReference type="Pfam" id="PF00019">
    <property type="entry name" value="TGF_beta"/>
    <property type="match status" value="1"/>
</dbReference>
<evidence type="ECO:0000313" key="8">
    <source>
        <dbReference type="Proteomes" id="UP000271974"/>
    </source>
</evidence>
<dbReference type="PROSITE" id="PS51362">
    <property type="entry name" value="TGF_BETA_2"/>
    <property type="match status" value="1"/>
</dbReference>
<feature type="compositionally biased region" description="Polar residues" evidence="5">
    <location>
        <begin position="422"/>
        <end position="438"/>
    </location>
</feature>
<name>A0A3S0ZKU7_ELYCH</name>
<dbReference type="PANTHER" id="PTHR11848:SF302">
    <property type="entry name" value="TGF-BETA FAMILY PROFILE DOMAIN-CONTAINING PROTEIN"/>
    <property type="match status" value="1"/>
</dbReference>
<dbReference type="InterPro" id="IPR015615">
    <property type="entry name" value="TGF-beta-rel"/>
</dbReference>
<dbReference type="PANTHER" id="PTHR11848">
    <property type="entry name" value="TGF-BETA FAMILY"/>
    <property type="match status" value="1"/>
</dbReference>